<dbReference type="PROSITE" id="PS51682">
    <property type="entry name" value="SAM_OMT_I"/>
    <property type="match status" value="1"/>
</dbReference>
<dbReference type="PANTHER" id="PTHR10509">
    <property type="entry name" value="O-METHYLTRANSFERASE-RELATED"/>
    <property type="match status" value="1"/>
</dbReference>
<evidence type="ECO:0000256" key="3">
    <source>
        <dbReference type="ARBA" id="ARBA00022691"/>
    </source>
</evidence>
<evidence type="ECO:0000313" key="6">
    <source>
        <dbReference type="Proteomes" id="UP000775547"/>
    </source>
</evidence>
<name>A0A9P7KBX6_9AGAR</name>
<keyword evidence="3" id="KW-0949">S-adenosyl-L-methionine</keyword>
<protein>
    <recommendedName>
        <fullName evidence="7">O-methyltransferase</fullName>
    </recommendedName>
</protein>
<reference evidence="5" key="2">
    <citation type="submission" date="2021-10" db="EMBL/GenBank/DDBJ databases">
        <title>Phylogenomics reveals ancestral predisposition of the termite-cultivated fungus Termitomyces towards a domesticated lifestyle.</title>
        <authorList>
            <person name="Auxier B."/>
            <person name="Grum-Grzhimaylo A."/>
            <person name="Cardenas M.E."/>
            <person name="Lodge J.D."/>
            <person name="Laessoe T."/>
            <person name="Pedersen O."/>
            <person name="Smith M.E."/>
            <person name="Kuyper T.W."/>
            <person name="Franco-Molano E.A."/>
            <person name="Baroni T.J."/>
            <person name="Aanen D.K."/>
        </authorList>
    </citation>
    <scope>NUCLEOTIDE SEQUENCE</scope>
    <source>
        <strain evidence="5">AP01</strain>
        <tissue evidence="5">Mycelium</tissue>
    </source>
</reference>
<gene>
    <name evidence="5" type="ORF">DXG03_000721</name>
</gene>
<dbReference type="CDD" id="cd02440">
    <property type="entry name" value="AdoMet_MTases"/>
    <property type="match status" value="1"/>
</dbReference>
<reference evidence="5" key="1">
    <citation type="submission" date="2020-07" db="EMBL/GenBank/DDBJ databases">
        <authorList>
            <person name="Nieuwenhuis M."/>
            <person name="Van De Peppel L.J.J."/>
        </authorList>
    </citation>
    <scope>NUCLEOTIDE SEQUENCE</scope>
    <source>
        <strain evidence="5">AP01</strain>
        <tissue evidence="5">Mycelium</tissue>
    </source>
</reference>
<keyword evidence="1" id="KW-0489">Methyltransferase</keyword>
<accession>A0A9P7KBX6</accession>
<sequence length="237" mass="25486">MSGQAQKHSGIGRQEFTPTSLADWEKSDEYHNSFLLAEDAVLDAALVNSTAKGLPDIAVSAAQGKLLKLLASSILAKRILEVGTLGGYSTIWLARALPADGKLITLELDQKHAEVARENIAHAGISSKVEVIQGPAVVTLAKLQPEPPFDFVFIDADKPSNTKYFIEAKRLTRSGGVIIVDNVVRNGTVADLAKEDESIEGVRELLRTIQGDDEVDATTIGTVGEKGYDGFLYAIRK</sequence>
<dbReference type="SUPFAM" id="SSF53335">
    <property type="entry name" value="S-adenosyl-L-methionine-dependent methyltransferases"/>
    <property type="match status" value="1"/>
</dbReference>
<evidence type="ECO:0000313" key="5">
    <source>
        <dbReference type="EMBL" id="KAG5643529.1"/>
    </source>
</evidence>
<dbReference type="InterPro" id="IPR050362">
    <property type="entry name" value="Cation-dep_OMT"/>
</dbReference>
<dbReference type="InterPro" id="IPR029063">
    <property type="entry name" value="SAM-dependent_MTases_sf"/>
</dbReference>
<dbReference type="OrthoDB" id="10251242at2759"/>
<evidence type="ECO:0000256" key="2">
    <source>
        <dbReference type="ARBA" id="ARBA00022679"/>
    </source>
</evidence>
<dbReference type="GO" id="GO:0032259">
    <property type="term" value="P:methylation"/>
    <property type="evidence" value="ECO:0007669"/>
    <property type="project" value="UniProtKB-KW"/>
</dbReference>
<dbReference type="PANTHER" id="PTHR10509:SF14">
    <property type="entry name" value="CAFFEOYL-COA O-METHYLTRANSFERASE 3-RELATED"/>
    <property type="match status" value="1"/>
</dbReference>
<keyword evidence="2" id="KW-0808">Transferase</keyword>
<proteinExistence type="inferred from homology"/>
<keyword evidence="6" id="KW-1185">Reference proteome</keyword>
<dbReference type="Proteomes" id="UP000775547">
    <property type="component" value="Unassembled WGS sequence"/>
</dbReference>
<dbReference type="Gene3D" id="3.40.50.150">
    <property type="entry name" value="Vaccinia Virus protein VP39"/>
    <property type="match status" value="1"/>
</dbReference>
<organism evidence="5 6">
    <name type="scientific">Asterophora parasitica</name>
    <dbReference type="NCBI Taxonomy" id="117018"/>
    <lineage>
        <taxon>Eukaryota</taxon>
        <taxon>Fungi</taxon>
        <taxon>Dikarya</taxon>
        <taxon>Basidiomycota</taxon>
        <taxon>Agaricomycotina</taxon>
        <taxon>Agaricomycetes</taxon>
        <taxon>Agaricomycetidae</taxon>
        <taxon>Agaricales</taxon>
        <taxon>Tricholomatineae</taxon>
        <taxon>Lyophyllaceae</taxon>
        <taxon>Asterophora</taxon>
    </lineage>
</organism>
<dbReference type="EMBL" id="JABCKV010000108">
    <property type="protein sequence ID" value="KAG5643529.1"/>
    <property type="molecule type" value="Genomic_DNA"/>
</dbReference>
<comment type="similarity">
    <text evidence="4">Belongs to the class I-like SAM-binding methyltransferase superfamily. Cation-dependent O-methyltransferase family.</text>
</comment>
<dbReference type="AlphaFoldDB" id="A0A9P7KBX6"/>
<dbReference type="Pfam" id="PF01596">
    <property type="entry name" value="Methyltransf_3"/>
    <property type="match status" value="1"/>
</dbReference>
<evidence type="ECO:0008006" key="7">
    <source>
        <dbReference type="Google" id="ProtNLM"/>
    </source>
</evidence>
<dbReference type="InterPro" id="IPR002935">
    <property type="entry name" value="SAM_O-MeTrfase"/>
</dbReference>
<comment type="caution">
    <text evidence="5">The sequence shown here is derived from an EMBL/GenBank/DDBJ whole genome shotgun (WGS) entry which is preliminary data.</text>
</comment>
<evidence type="ECO:0000256" key="4">
    <source>
        <dbReference type="ARBA" id="ARBA00023453"/>
    </source>
</evidence>
<dbReference type="GO" id="GO:0008171">
    <property type="term" value="F:O-methyltransferase activity"/>
    <property type="evidence" value="ECO:0007669"/>
    <property type="project" value="InterPro"/>
</dbReference>
<dbReference type="GO" id="GO:0008757">
    <property type="term" value="F:S-adenosylmethionine-dependent methyltransferase activity"/>
    <property type="evidence" value="ECO:0007669"/>
    <property type="project" value="TreeGrafter"/>
</dbReference>
<evidence type="ECO:0000256" key="1">
    <source>
        <dbReference type="ARBA" id="ARBA00022603"/>
    </source>
</evidence>